<dbReference type="Proteomes" id="UP001056120">
    <property type="component" value="Linkage Group LG11"/>
</dbReference>
<organism evidence="1 2">
    <name type="scientific">Smallanthus sonchifolius</name>
    <dbReference type="NCBI Taxonomy" id="185202"/>
    <lineage>
        <taxon>Eukaryota</taxon>
        <taxon>Viridiplantae</taxon>
        <taxon>Streptophyta</taxon>
        <taxon>Embryophyta</taxon>
        <taxon>Tracheophyta</taxon>
        <taxon>Spermatophyta</taxon>
        <taxon>Magnoliopsida</taxon>
        <taxon>eudicotyledons</taxon>
        <taxon>Gunneridae</taxon>
        <taxon>Pentapetalae</taxon>
        <taxon>asterids</taxon>
        <taxon>campanulids</taxon>
        <taxon>Asterales</taxon>
        <taxon>Asteraceae</taxon>
        <taxon>Asteroideae</taxon>
        <taxon>Heliantheae alliance</taxon>
        <taxon>Millerieae</taxon>
        <taxon>Smallanthus</taxon>
    </lineage>
</organism>
<dbReference type="EMBL" id="CM042028">
    <property type="protein sequence ID" value="KAI3797762.1"/>
    <property type="molecule type" value="Genomic_DNA"/>
</dbReference>
<proteinExistence type="predicted"/>
<keyword evidence="2" id="KW-1185">Reference proteome</keyword>
<sequence>MTGVVSDAFCYNSGPVDVFWSFRGNRLRNKFAADSFKAVSSNTLAADHCIHQQQLSLLMTDLIFRSNQDCSGQAHSSTPIKFAADG</sequence>
<protein>
    <submittedName>
        <fullName evidence="1">Uncharacterized protein</fullName>
    </submittedName>
</protein>
<reference evidence="2" key="1">
    <citation type="journal article" date="2022" name="Mol. Ecol. Resour.">
        <title>The genomes of chicory, endive, great burdock and yacon provide insights into Asteraceae palaeo-polyploidization history and plant inulin production.</title>
        <authorList>
            <person name="Fan W."/>
            <person name="Wang S."/>
            <person name="Wang H."/>
            <person name="Wang A."/>
            <person name="Jiang F."/>
            <person name="Liu H."/>
            <person name="Zhao H."/>
            <person name="Xu D."/>
            <person name="Zhang Y."/>
        </authorList>
    </citation>
    <scope>NUCLEOTIDE SEQUENCE [LARGE SCALE GENOMIC DNA]</scope>
    <source>
        <strain evidence="2">cv. Yunnan</strain>
    </source>
</reference>
<evidence type="ECO:0000313" key="1">
    <source>
        <dbReference type="EMBL" id="KAI3797762.1"/>
    </source>
</evidence>
<reference evidence="1 2" key="2">
    <citation type="journal article" date="2022" name="Mol. Ecol. Resour.">
        <title>The genomes of chicory, endive, great burdock and yacon provide insights into Asteraceae paleo-polyploidization history and plant inulin production.</title>
        <authorList>
            <person name="Fan W."/>
            <person name="Wang S."/>
            <person name="Wang H."/>
            <person name="Wang A."/>
            <person name="Jiang F."/>
            <person name="Liu H."/>
            <person name="Zhao H."/>
            <person name="Xu D."/>
            <person name="Zhang Y."/>
        </authorList>
    </citation>
    <scope>NUCLEOTIDE SEQUENCE [LARGE SCALE GENOMIC DNA]</scope>
    <source>
        <strain evidence="2">cv. Yunnan</strain>
        <tissue evidence="1">Leaves</tissue>
    </source>
</reference>
<evidence type="ECO:0000313" key="2">
    <source>
        <dbReference type="Proteomes" id="UP001056120"/>
    </source>
</evidence>
<comment type="caution">
    <text evidence="1">The sequence shown here is derived from an EMBL/GenBank/DDBJ whole genome shotgun (WGS) entry which is preliminary data.</text>
</comment>
<gene>
    <name evidence="1" type="ORF">L1987_33025</name>
</gene>
<accession>A0ACB9HQ76</accession>
<name>A0ACB9HQ76_9ASTR</name>